<reference evidence="2 3" key="1">
    <citation type="submission" date="2019-07" db="EMBL/GenBank/DDBJ databases">
        <title>Whole genome shotgun sequence of Brevifollis gellanilyticus NBRC 108608.</title>
        <authorList>
            <person name="Hosoyama A."/>
            <person name="Uohara A."/>
            <person name="Ohji S."/>
            <person name="Ichikawa N."/>
        </authorList>
    </citation>
    <scope>NUCLEOTIDE SEQUENCE [LARGE SCALE GENOMIC DNA]</scope>
    <source>
        <strain evidence="2 3">NBRC 108608</strain>
    </source>
</reference>
<feature type="transmembrane region" description="Helical" evidence="1">
    <location>
        <begin position="93"/>
        <end position="111"/>
    </location>
</feature>
<dbReference type="EMBL" id="BKAG01000010">
    <property type="protein sequence ID" value="GEP42553.1"/>
    <property type="molecule type" value="Genomic_DNA"/>
</dbReference>
<evidence type="ECO:0000313" key="2">
    <source>
        <dbReference type="EMBL" id="GEP42553.1"/>
    </source>
</evidence>
<keyword evidence="1" id="KW-1133">Transmembrane helix</keyword>
<comment type="caution">
    <text evidence="2">The sequence shown here is derived from an EMBL/GenBank/DDBJ whole genome shotgun (WGS) entry which is preliminary data.</text>
</comment>
<name>A0A512M756_9BACT</name>
<sequence>MLNSVPPPLPASLQEITAPPSTWLSTLLSLVLGLFTFSAVLAVLDDLTIATVGKQYFTVFRVLAFLPLLPVGMVVFLIVAFQPGIPKRVFMTVALFVPFATVASFSLYTVFYPHVAWVSLFISWVQLLTALLCIRTLRGSMLPKWPLVPATSFHEKPFRFLHLAGVMIIGIIAVPATLVMGTLFAGKLAVRQFTDGFVDVSFSGVSTEVRDYVRDDGKKVTLVPMAHVGDSKFYEELGASFPADSIVLMEGVSDRQKLLETPANYGKLAALIGAAEQQKVFKPQGTVINADVDVSEFSPEILALLKKALLIHTKGITPETISSLLEASSSPGIEQRLNDDLIIKRNRHLLQVMNERLPETRHIIIPWGAGHMPDIAKQIQGSGFREVSKEKRIVYQF</sequence>
<keyword evidence="3" id="KW-1185">Reference proteome</keyword>
<gene>
    <name evidence="2" type="ORF">BGE01nite_18440</name>
</gene>
<accession>A0A512M756</accession>
<keyword evidence="1" id="KW-0472">Membrane</keyword>
<keyword evidence="1" id="KW-0812">Transmembrane</keyword>
<dbReference type="AlphaFoldDB" id="A0A512M756"/>
<organism evidence="2 3">
    <name type="scientific">Brevifollis gellanilyticus</name>
    <dbReference type="NCBI Taxonomy" id="748831"/>
    <lineage>
        <taxon>Bacteria</taxon>
        <taxon>Pseudomonadati</taxon>
        <taxon>Verrucomicrobiota</taxon>
        <taxon>Verrucomicrobiia</taxon>
        <taxon>Verrucomicrobiales</taxon>
        <taxon>Verrucomicrobiaceae</taxon>
    </lineage>
</organism>
<feature type="transmembrane region" description="Helical" evidence="1">
    <location>
        <begin position="117"/>
        <end position="137"/>
    </location>
</feature>
<feature type="transmembrane region" description="Helical" evidence="1">
    <location>
        <begin position="56"/>
        <end position="81"/>
    </location>
</feature>
<evidence type="ECO:0000313" key="3">
    <source>
        <dbReference type="Proteomes" id="UP000321577"/>
    </source>
</evidence>
<protein>
    <submittedName>
        <fullName evidence="2">Uncharacterized protein</fullName>
    </submittedName>
</protein>
<dbReference type="RefSeq" id="WP_146850149.1">
    <property type="nucleotide sequence ID" value="NZ_BKAG01000010.1"/>
</dbReference>
<feature type="transmembrane region" description="Helical" evidence="1">
    <location>
        <begin position="158"/>
        <end position="184"/>
    </location>
</feature>
<evidence type="ECO:0000256" key="1">
    <source>
        <dbReference type="SAM" id="Phobius"/>
    </source>
</evidence>
<proteinExistence type="predicted"/>
<dbReference type="OrthoDB" id="194559at2"/>
<dbReference type="Proteomes" id="UP000321577">
    <property type="component" value="Unassembled WGS sequence"/>
</dbReference>
<feature type="transmembrane region" description="Helical" evidence="1">
    <location>
        <begin position="21"/>
        <end position="44"/>
    </location>
</feature>